<sequence length="42" mass="4995">MPVFFAFPIGLIPYLTTCRRRSLELFADDMRKILLPLDVMMY</sequence>
<dbReference type="EMBL" id="LR134141">
    <property type="protein sequence ID" value="VEA02657.1"/>
    <property type="molecule type" value="Genomic_DNA"/>
</dbReference>
<accession>A0A6D2G982</accession>
<organism evidence="1 2">
    <name type="scientific">Salmonella enterica subsp. salamae</name>
    <dbReference type="NCBI Taxonomy" id="59202"/>
    <lineage>
        <taxon>Bacteria</taxon>
        <taxon>Pseudomonadati</taxon>
        <taxon>Pseudomonadota</taxon>
        <taxon>Gammaproteobacteria</taxon>
        <taxon>Enterobacterales</taxon>
        <taxon>Enterobacteriaceae</taxon>
        <taxon>Salmonella</taxon>
    </lineage>
</organism>
<reference evidence="1 2" key="1">
    <citation type="submission" date="2018-12" db="EMBL/GenBank/DDBJ databases">
        <authorList>
            <consortium name="Pathogen Informatics"/>
        </authorList>
    </citation>
    <scope>NUCLEOTIDE SEQUENCE [LARGE SCALE GENOMIC DNA]</scope>
    <source>
        <strain evidence="1 2">NCTC5773</strain>
    </source>
</reference>
<dbReference type="AlphaFoldDB" id="A0A6D2G982"/>
<evidence type="ECO:0000313" key="1">
    <source>
        <dbReference type="EMBL" id="VEA02657.1"/>
    </source>
</evidence>
<gene>
    <name evidence="1" type="ORF">NCTC5773_02280</name>
</gene>
<dbReference type="Proteomes" id="UP000267858">
    <property type="component" value="Chromosome"/>
</dbReference>
<evidence type="ECO:0000313" key="2">
    <source>
        <dbReference type="Proteomes" id="UP000267858"/>
    </source>
</evidence>
<name>A0A6D2G982_SALER</name>
<protein>
    <submittedName>
        <fullName evidence="1">Uncharacterized protein</fullName>
    </submittedName>
</protein>
<proteinExistence type="predicted"/>